<dbReference type="InterPro" id="IPR022846">
    <property type="entry name" value="X_Pro_dipept"/>
</dbReference>
<evidence type="ECO:0000256" key="7">
    <source>
        <dbReference type="HAMAP-Rule" id="MF_01279"/>
    </source>
</evidence>
<dbReference type="GO" id="GO:0008235">
    <property type="term" value="F:metalloexopeptidase activity"/>
    <property type="evidence" value="ECO:0007669"/>
    <property type="project" value="UniProtKB-UniRule"/>
</dbReference>
<feature type="domain" description="Xaa-Pro dipeptidase N-terminal" evidence="9">
    <location>
        <begin position="9"/>
        <end position="153"/>
    </location>
</feature>
<keyword evidence="11" id="KW-1185">Reference proteome</keyword>
<feature type="binding site" evidence="7">
    <location>
        <position position="417"/>
    </location>
    <ligand>
        <name>Mn(2+)</name>
        <dbReference type="ChEBI" id="CHEBI:29035"/>
        <label>2</label>
    </ligand>
</feature>
<evidence type="ECO:0000256" key="2">
    <source>
        <dbReference type="ARBA" id="ARBA00022723"/>
    </source>
</evidence>
<sequence length="438" mass="47770">MNAVSPADLYRSHLDTLKARADHALAASGHDHLLIASGVEKYTFLDDRSYPFRPNPHFKHWLPLTQHPHSWLAYTPGRRPLLVYHQPDDFWHVPPSPPHGDWVAHFDIRVIGSPEEAVRHLPAGHAAIIGEADAALPGFVPNNPPAVLDHLHFHRACKTPYELALMRQAQTRAVAGHLAARDAFLAGASERDIHRAYLAATGHTDLDLPYNNIVGLNEHGAVLHYQYQDAVAPAEHRSLLIDAGAEVDGYAADITRTWCRGDADFQALIDAVDAVQRGLCDSVRAGVDYRALHLQAHQALAGVLRDQGIVAMTPEAQLASGVSSVFFPHGLGHLIGLQVHDVGGFLADESGATLPKPDGHPFLRLTRPLLPGMVVTIEPGIYFIDSLLAQLRARPEGKAVDWDRVAHLARFGGVRIEDEVLCTDGAPQNLSREAFAAV</sequence>
<feature type="domain" description="Peptidase M24" evidence="8">
    <location>
        <begin position="165"/>
        <end position="424"/>
    </location>
</feature>
<name>A0A7W7Y152_9GAMM</name>
<feature type="binding site" evidence="7">
    <location>
        <position position="333"/>
    </location>
    <ligand>
        <name>Mn(2+)</name>
        <dbReference type="ChEBI" id="CHEBI:29035"/>
        <label>1</label>
    </ligand>
</feature>
<dbReference type="Pfam" id="PF00557">
    <property type="entry name" value="Peptidase_M24"/>
    <property type="match status" value="1"/>
</dbReference>
<dbReference type="InterPro" id="IPR000994">
    <property type="entry name" value="Pept_M24"/>
</dbReference>
<evidence type="ECO:0000256" key="3">
    <source>
        <dbReference type="ARBA" id="ARBA00022801"/>
    </source>
</evidence>
<gene>
    <name evidence="7" type="primary">pepQ</name>
    <name evidence="10" type="ORF">HNQ58_002030</name>
</gene>
<comment type="function">
    <text evidence="7">Splits dipeptides with a prolyl residue in the C-terminal position.</text>
</comment>
<evidence type="ECO:0000256" key="5">
    <source>
        <dbReference type="ARBA" id="ARBA00023049"/>
    </source>
</evidence>
<feature type="binding site" evidence="7">
    <location>
        <position position="253"/>
    </location>
    <ligand>
        <name>Mn(2+)</name>
        <dbReference type="ChEBI" id="CHEBI:29035"/>
        <label>1</label>
    </ligand>
</feature>
<evidence type="ECO:0000256" key="6">
    <source>
        <dbReference type="ARBA" id="ARBA00023211"/>
    </source>
</evidence>
<keyword evidence="6 7" id="KW-0464">Manganese</keyword>
<dbReference type="PANTHER" id="PTHR43226">
    <property type="entry name" value="XAA-PRO AMINOPEPTIDASE 3"/>
    <property type="match status" value="1"/>
</dbReference>
<dbReference type="Gene3D" id="3.40.350.10">
    <property type="entry name" value="Creatinase/prolidase N-terminal domain"/>
    <property type="match status" value="1"/>
</dbReference>
<dbReference type="InterPro" id="IPR001131">
    <property type="entry name" value="Peptidase_M24B_aminopep-P_CS"/>
</dbReference>
<dbReference type="PROSITE" id="PS00491">
    <property type="entry name" value="PROLINE_PEPTIDASE"/>
    <property type="match status" value="1"/>
</dbReference>
<evidence type="ECO:0000259" key="8">
    <source>
        <dbReference type="Pfam" id="PF00557"/>
    </source>
</evidence>
<evidence type="ECO:0000256" key="4">
    <source>
        <dbReference type="ARBA" id="ARBA00022997"/>
    </source>
</evidence>
<feature type="binding site" evidence="7">
    <location>
        <position position="378"/>
    </location>
    <ligand>
        <name>Mn(2+)</name>
        <dbReference type="ChEBI" id="CHEBI:29035"/>
        <label>1</label>
    </ligand>
</feature>
<accession>A0A7W7Y152</accession>
<keyword evidence="4 7" id="KW-0224">Dipeptidase</keyword>
<dbReference type="GO" id="GO:0016795">
    <property type="term" value="F:phosphoric triester hydrolase activity"/>
    <property type="evidence" value="ECO:0007669"/>
    <property type="project" value="InterPro"/>
</dbReference>
<dbReference type="Gene3D" id="3.90.230.10">
    <property type="entry name" value="Creatinase/methionine aminopeptidase superfamily"/>
    <property type="match status" value="1"/>
</dbReference>
<dbReference type="AlphaFoldDB" id="A0A7W7Y152"/>
<dbReference type="Pfam" id="PF21216">
    <property type="entry name" value="PepQ_N"/>
    <property type="match status" value="1"/>
</dbReference>
<keyword evidence="2 7" id="KW-0479">Metal-binding</keyword>
<keyword evidence="1 7" id="KW-0645">Protease</keyword>
<dbReference type="InterPro" id="IPR048819">
    <property type="entry name" value="PepQ_N"/>
</dbReference>
<dbReference type="GO" id="GO:0004177">
    <property type="term" value="F:aminopeptidase activity"/>
    <property type="evidence" value="ECO:0007669"/>
    <property type="project" value="TreeGrafter"/>
</dbReference>
<comment type="caution">
    <text evidence="10">The sequence shown here is derived from an EMBL/GenBank/DDBJ whole genome shotgun (WGS) entry which is preliminary data.</text>
</comment>
<dbReference type="NCBIfam" id="NF010133">
    <property type="entry name" value="PRK13607.1"/>
    <property type="match status" value="1"/>
</dbReference>
<organism evidence="10 11">
    <name type="scientific">Rehaibacterium terrae</name>
    <dbReference type="NCBI Taxonomy" id="1341696"/>
    <lineage>
        <taxon>Bacteria</taxon>
        <taxon>Pseudomonadati</taxon>
        <taxon>Pseudomonadota</taxon>
        <taxon>Gammaproteobacteria</taxon>
        <taxon>Lysobacterales</taxon>
        <taxon>Lysobacteraceae</taxon>
        <taxon>Rehaibacterium</taxon>
    </lineage>
</organism>
<proteinExistence type="inferred from homology"/>
<dbReference type="GO" id="GO:0006508">
    <property type="term" value="P:proteolysis"/>
    <property type="evidence" value="ECO:0007669"/>
    <property type="project" value="UniProtKB-KW"/>
</dbReference>
<dbReference type="SUPFAM" id="SSF55920">
    <property type="entry name" value="Creatinase/aminopeptidase"/>
    <property type="match status" value="1"/>
</dbReference>
<evidence type="ECO:0000259" key="9">
    <source>
        <dbReference type="Pfam" id="PF21216"/>
    </source>
</evidence>
<protein>
    <recommendedName>
        <fullName evidence="7">Xaa-Pro dipeptidase</fullName>
        <shortName evidence="7">X-Pro dipeptidase</shortName>
        <ecNumber evidence="7">3.4.13.9</ecNumber>
    </recommendedName>
    <alternativeName>
        <fullName evidence="7">Imidodipeptidase</fullName>
    </alternativeName>
    <alternativeName>
        <fullName evidence="7">Proline dipeptidase</fullName>
        <shortName evidence="7">Prolidase</shortName>
    </alternativeName>
</protein>
<reference evidence="10 11" key="1">
    <citation type="submission" date="2020-08" db="EMBL/GenBank/DDBJ databases">
        <title>Genomic Encyclopedia of Type Strains, Phase IV (KMG-IV): sequencing the most valuable type-strain genomes for metagenomic binning, comparative biology and taxonomic classification.</title>
        <authorList>
            <person name="Goeker M."/>
        </authorList>
    </citation>
    <scope>NUCLEOTIDE SEQUENCE [LARGE SCALE GENOMIC DNA]</scope>
    <source>
        <strain evidence="10 11">DSM 25897</strain>
    </source>
</reference>
<feature type="binding site" evidence="7">
    <location>
        <position position="417"/>
    </location>
    <ligand>
        <name>Mn(2+)</name>
        <dbReference type="ChEBI" id="CHEBI:29035"/>
        <label>1</label>
    </ligand>
</feature>
<dbReference type="PANTHER" id="PTHR43226:SF8">
    <property type="entry name" value="XAA-PRO DIPEPTIDASE"/>
    <property type="match status" value="1"/>
</dbReference>
<dbReference type="GO" id="GO:0005829">
    <property type="term" value="C:cytosol"/>
    <property type="evidence" value="ECO:0007669"/>
    <property type="project" value="TreeGrafter"/>
</dbReference>
<dbReference type="HAMAP" id="MF_01279">
    <property type="entry name" value="X_Pro_dipeptid"/>
    <property type="match status" value="1"/>
</dbReference>
<dbReference type="RefSeq" id="WP_183948791.1">
    <property type="nucleotide sequence ID" value="NZ_JACHHX010000014.1"/>
</dbReference>
<dbReference type="Proteomes" id="UP000519004">
    <property type="component" value="Unassembled WGS sequence"/>
</dbReference>
<dbReference type="GO" id="GO:0046872">
    <property type="term" value="F:metal ion binding"/>
    <property type="evidence" value="ECO:0007669"/>
    <property type="project" value="UniProtKB-KW"/>
</dbReference>
<dbReference type="InterPro" id="IPR029149">
    <property type="entry name" value="Creatin/AminoP/Spt16_N"/>
</dbReference>
<dbReference type="EMBL" id="JACHHX010000014">
    <property type="protein sequence ID" value="MBB5016120.1"/>
    <property type="molecule type" value="Genomic_DNA"/>
</dbReference>
<comment type="similarity">
    <text evidence="7">Belongs to the peptidase M24B family. Bacterial-type prolidase subfamily.</text>
</comment>
<keyword evidence="5 7" id="KW-0482">Metalloprotease</keyword>
<dbReference type="InterPro" id="IPR052433">
    <property type="entry name" value="X-Pro_dipept-like"/>
</dbReference>
<evidence type="ECO:0000313" key="10">
    <source>
        <dbReference type="EMBL" id="MBB5016120.1"/>
    </source>
</evidence>
<evidence type="ECO:0000313" key="11">
    <source>
        <dbReference type="Proteomes" id="UP000519004"/>
    </source>
</evidence>
<keyword evidence="3 7" id="KW-0378">Hydrolase</keyword>
<dbReference type="GO" id="GO:0102009">
    <property type="term" value="F:proline dipeptidase activity"/>
    <property type="evidence" value="ECO:0007669"/>
    <property type="project" value="UniProtKB-EC"/>
</dbReference>
<dbReference type="InterPro" id="IPR036005">
    <property type="entry name" value="Creatinase/aminopeptidase-like"/>
</dbReference>
<evidence type="ECO:0000256" key="1">
    <source>
        <dbReference type="ARBA" id="ARBA00022670"/>
    </source>
</evidence>
<comment type="cofactor">
    <cofactor evidence="7">
        <name>Mn(2+)</name>
        <dbReference type="ChEBI" id="CHEBI:29035"/>
    </cofactor>
    <text evidence="7">Binds 2 manganese ions per subunit.</text>
</comment>
<dbReference type="EC" id="3.4.13.9" evidence="7"/>
<feature type="binding site" evidence="7">
    <location>
        <position position="242"/>
    </location>
    <ligand>
        <name>Mn(2+)</name>
        <dbReference type="ChEBI" id="CHEBI:29035"/>
        <label>2</label>
    </ligand>
</feature>
<comment type="catalytic activity">
    <reaction evidence="7">
        <text>Xaa-L-Pro dipeptide + H2O = an L-alpha-amino acid + L-proline</text>
        <dbReference type="Rhea" id="RHEA:76407"/>
        <dbReference type="ChEBI" id="CHEBI:15377"/>
        <dbReference type="ChEBI" id="CHEBI:59869"/>
        <dbReference type="ChEBI" id="CHEBI:60039"/>
        <dbReference type="ChEBI" id="CHEBI:195196"/>
        <dbReference type="EC" id="3.4.13.9"/>
    </reaction>
</comment>
<feature type="binding site" evidence="7">
    <location>
        <position position="253"/>
    </location>
    <ligand>
        <name>Mn(2+)</name>
        <dbReference type="ChEBI" id="CHEBI:29035"/>
        <label>2</label>
    </ligand>
</feature>